<accession>A0AAV7M7N1</accession>
<gene>
    <name evidence="2" type="ORF">NDU88_004896</name>
</gene>
<dbReference type="EMBL" id="JANPWB010000014">
    <property type="protein sequence ID" value="KAJ1099801.1"/>
    <property type="molecule type" value="Genomic_DNA"/>
</dbReference>
<keyword evidence="3" id="KW-1185">Reference proteome</keyword>
<evidence type="ECO:0000313" key="2">
    <source>
        <dbReference type="EMBL" id="KAJ1099801.1"/>
    </source>
</evidence>
<feature type="region of interest" description="Disordered" evidence="1">
    <location>
        <begin position="24"/>
        <end position="116"/>
    </location>
</feature>
<dbReference type="AlphaFoldDB" id="A0AAV7M7N1"/>
<proteinExistence type="predicted"/>
<dbReference type="Proteomes" id="UP001066276">
    <property type="component" value="Chromosome 10"/>
</dbReference>
<feature type="compositionally biased region" description="Basic and acidic residues" evidence="1">
    <location>
        <begin position="87"/>
        <end position="97"/>
    </location>
</feature>
<reference evidence="2" key="1">
    <citation type="journal article" date="2022" name="bioRxiv">
        <title>Sequencing and chromosome-scale assembly of the giantPleurodeles waltlgenome.</title>
        <authorList>
            <person name="Brown T."/>
            <person name="Elewa A."/>
            <person name="Iarovenko S."/>
            <person name="Subramanian E."/>
            <person name="Araus A.J."/>
            <person name="Petzold A."/>
            <person name="Susuki M."/>
            <person name="Suzuki K.-i.T."/>
            <person name="Hayashi T."/>
            <person name="Toyoda A."/>
            <person name="Oliveira C."/>
            <person name="Osipova E."/>
            <person name="Leigh N.D."/>
            <person name="Simon A."/>
            <person name="Yun M.H."/>
        </authorList>
    </citation>
    <scope>NUCLEOTIDE SEQUENCE</scope>
    <source>
        <strain evidence="2">20211129_DDA</strain>
        <tissue evidence="2">Liver</tissue>
    </source>
</reference>
<evidence type="ECO:0000313" key="3">
    <source>
        <dbReference type="Proteomes" id="UP001066276"/>
    </source>
</evidence>
<comment type="caution">
    <text evidence="2">The sequence shown here is derived from an EMBL/GenBank/DDBJ whole genome shotgun (WGS) entry which is preliminary data.</text>
</comment>
<name>A0AAV7M7N1_PLEWA</name>
<evidence type="ECO:0000256" key="1">
    <source>
        <dbReference type="SAM" id="MobiDB-lite"/>
    </source>
</evidence>
<sequence>MMCYLEQVGRGNAASRTLGEASLSALAVRRPEPPPPAQAASGPLGGAARRGHVHLARRQQQALPAAGTERLEKAASLPQPEPPRTAEGARRRLERQQSRARRRSGPGGRAAMAWLE</sequence>
<organism evidence="2 3">
    <name type="scientific">Pleurodeles waltl</name>
    <name type="common">Iberian ribbed newt</name>
    <dbReference type="NCBI Taxonomy" id="8319"/>
    <lineage>
        <taxon>Eukaryota</taxon>
        <taxon>Metazoa</taxon>
        <taxon>Chordata</taxon>
        <taxon>Craniata</taxon>
        <taxon>Vertebrata</taxon>
        <taxon>Euteleostomi</taxon>
        <taxon>Amphibia</taxon>
        <taxon>Batrachia</taxon>
        <taxon>Caudata</taxon>
        <taxon>Salamandroidea</taxon>
        <taxon>Salamandridae</taxon>
        <taxon>Pleurodelinae</taxon>
        <taxon>Pleurodeles</taxon>
    </lineage>
</organism>
<protein>
    <submittedName>
        <fullName evidence="2">Uncharacterized protein</fullName>
    </submittedName>
</protein>